<evidence type="ECO:0000313" key="2">
    <source>
        <dbReference type="Proteomes" id="UP001139494"/>
    </source>
</evidence>
<dbReference type="Proteomes" id="UP001139494">
    <property type="component" value="Unassembled WGS sequence"/>
</dbReference>
<dbReference type="EMBL" id="JAHLKM010000045">
    <property type="protein sequence ID" value="MCQ4334907.1"/>
    <property type="molecule type" value="Genomic_DNA"/>
</dbReference>
<organism evidence="1 2">
    <name type="scientific">Natronomonas aquatica</name>
    <dbReference type="NCBI Taxonomy" id="2841590"/>
    <lineage>
        <taxon>Archaea</taxon>
        <taxon>Methanobacteriati</taxon>
        <taxon>Methanobacteriota</taxon>
        <taxon>Stenosarchaea group</taxon>
        <taxon>Halobacteria</taxon>
        <taxon>Halobacteriales</taxon>
        <taxon>Natronomonadaceae</taxon>
        <taxon>Natronomonas</taxon>
    </lineage>
</organism>
<proteinExistence type="predicted"/>
<dbReference type="RefSeq" id="WP_256031162.1">
    <property type="nucleotide sequence ID" value="NZ_JAHLKM010000045.1"/>
</dbReference>
<dbReference type="AlphaFoldDB" id="A0A9R1CVV9"/>
<keyword evidence="2" id="KW-1185">Reference proteome</keyword>
<evidence type="ECO:0000313" key="1">
    <source>
        <dbReference type="EMBL" id="MCQ4334907.1"/>
    </source>
</evidence>
<gene>
    <name evidence="1" type="ORF">KM295_15760</name>
</gene>
<accession>A0A9R1CVV9</accession>
<comment type="caution">
    <text evidence="1">The sequence shown here is derived from an EMBL/GenBank/DDBJ whole genome shotgun (WGS) entry which is preliminary data.</text>
</comment>
<sequence>MSSPATPATPDSTQQTLHDVTISQRLRSFPSRIILRYEPTEIFEEFLVGNFHIKYVVFNATDAAKLVRDHGSVHAVLEDWQIPIVTATDPDADIYNRQRDDIRELLANIQPAIYIPDAGTVYWDEPDSQEGGLRFFIRRLDWVIDEVEKNNWNIAVLPLAKGMEKWHYEILRDCYERHDFSNYAFYCKQYFGEDRGNRISQLESHIQNLIDVMNAKKILVIALLSENYLRRLQPQVQAACGIYQFAANCKEDGQFIEVDFVDWRDNLENTLSDKPTVIQQ</sequence>
<protein>
    <submittedName>
        <fullName evidence="1">Uncharacterized protein</fullName>
    </submittedName>
</protein>
<name>A0A9R1CVV9_9EURY</name>
<reference evidence="1" key="1">
    <citation type="journal article" date="2023" name="Front. Microbiol.">
        <title>Genomic-based phylogenetic and metabolic analyses of the genus Natronomonas, and description of Natronomonas aquatica sp. nov.</title>
        <authorList>
            <person name="Garcia-Roldan A."/>
            <person name="Duran-Viseras A."/>
            <person name="de la Haba R.R."/>
            <person name="Corral P."/>
            <person name="Sanchez-Porro C."/>
            <person name="Ventosa A."/>
        </authorList>
    </citation>
    <scope>NUCLEOTIDE SEQUENCE</scope>
    <source>
        <strain evidence="1">F2-12</strain>
    </source>
</reference>